<name>A0A9Q3BU50_9BASI</name>
<feature type="region of interest" description="Disordered" evidence="1">
    <location>
        <begin position="1"/>
        <end position="39"/>
    </location>
</feature>
<comment type="caution">
    <text evidence="3">The sequence shown here is derived from an EMBL/GenBank/DDBJ whole genome shotgun (WGS) entry which is preliminary data.</text>
</comment>
<evidence type="ECO:0000256" key="1">
    <source>
        <dbReference type="SAM" id="MobiDB-lite"/>
    </source>
</evidence>
<accession>A0A9Q3BU50</accession>
<dbReference type="PROSITE" id="PS50802">
    <property type="entry name" value="OTU"/>
    <property type="match status" value="1"/>
</dbReference>
<evidence type="ECO:0000313" key="4">
    <source>
        <dbReference type="Proteomes" id="UP000765509"/>
    </source>
</evidence>
<organism evidence="3 4">
    <name type="scientific">Austropuccinia psidii MF-1</name>
    <dbReference type="NCBI Taxonomy" id="1389203"/>
    <lineage>
        <taxon>Eukaryota</taxon>
        <taxon>Fungi</taxon>
        <taxon>Dikarya</taxon>
        <taxon>Basidiomycota</taxon>
        <taxon>Pucciniomycotina</taxon>
        <taxon>Pucciniomycetes</taxon>
        <taxon>Pucciniales</taxon>
        <taxon>Sphaerophragmiaceae</taxon>
        <taxon>Austropuccinia</taxon>
    </lineage>
</organism>
<dbReference type="OrthoDB" id="2432000at2759"/>
<sequence>MGVYSSEDSEDSEASLSKSISLSDSLPSATELNEDEKSDITLRSPEDWKWVARPHKESPTSLPQLPGSEDLPKCIFKYTFKAINAQGDGNCGYRTVSHYINKTQDKWADVRGYLAQEIQINQDIY</sequence>
<dbReference type="InterPro" id="IPR003323">
    <property type="entry name" value="OTU_dom"/>
</dbReference>
<feature type="compositionally biased region" description="Low complexity" evidence="1">
    <location>
        <begin position="14"/>
        <end position="28"/>
    </location>
</feature>
<dbReference type="EMBL" id="AVOT02002592">
    <property type="protein sequence ID" value="MBW0470901.1"/>
    <property type="molecule type" value="Genomic_DNA"/>
</dbReference>
<feature type="domain" description="OTU" evidence="2">
    <location>
        <begin position="80"/>
        <end position="125"/>
    </location>
</feature>
<keyword evidence="4" id="KW-1185">Reference proteome</keyword>
<dbReference type="Proteomes" id="UP000765509">
    <property type="component" value="Unassembled WGS sequence"/>
</dbReference>
<dbReference type="AlphaFoldDB" id="A0A9Q3BU50"/>
<proteinExistence type="predicted"/>
<protein>
    <recommendedName>
        <fullName evidence="2">OTU domain-containing protein</fullName>
    </recommendedName>
</protein>
<gene>
    <name evidence="3" type="ORF">O181_010616</name>
</gene>
<evidence type="ECO:0000313" key="3">
    <source>
        <dbReference type="EMBL" id="MBW0470901.1"/>
    </source>
</evidence>
<reference evidence="3" key="1">
    <citation type="submission" date="2021-03" db="EMBL/GenBank/DDBJ databases">
        <title>Draft genome sequence of rust myrtle Austropuccinia psidii MF-1, a brazilian biotype.</title>
        <authorList>
            <person name="Quecine M.C."/>
            <person name="Pachon D.M.R."/>
            <person name="Bonatelli M.L."/>
            <person name="Correr F.H."/>
            <person name="Franceschini L.M."/>
            <person name="Leite T.F."/>
            <person name="Margarido G.R.A."/>
            <person name="Almeida C.A."/>
            <person name="Ferrarezi J.A."/>
            <person name="Labate C.A."/>
        </authorList>
    </citation>
    <scope>NUCLEOTIDE SEQUENCE</scope>
    <source>
        <strain evidence="3">MF-1</strain>
    </source>
</reference>
<dbReference type="CDD" id="cd22744">
    <property type="entry name" value="OTU"/>
    <property type="match status" value="1"/>
</dbReference>
<evidence type="ECO:0000259" key="2">
    <source>
        <dbReference type="PROSITE" id="PS50802"/>
    </source>
</evidence>
<dbReference type="Gene3D" id="3.90.70.80">
    <property type="match status" value="1"/>
</dbReference>